<dbReference type="GO" id="GO:0045454">
    <property type="term" value="P:cell redox homeostasis"/>
    <property type="evidence" value="ECO:0007669"/>
    <property type="project" value="TreeGrafter"/>
</dbReference>
<gene>
    <name evidence="10" type="ORF">JKF63_04765</name>
</gene>
<keyword evidence="6" id="KW-1015">Disulfide bond</keyword>
<comment type="caution">
    <text evidence="10">The sequence shown here is derived from an EMBL/GenBank/DDBJ whole genome shotgun (WGS) entry which is preliminary data.</text>
</comment>
<reference evidence="10 11" key="1">
    <citation type="submission" date="2021-02" db="EMBL/GenBank/DDBJ databases">
        <title>Porcisia hertigi Genome sequencing and assembly.</title>
        <authorList>
            <person name="Almutairi H."/>
            <person name="Gatherer D."/>
        </authorList>
    </citation>
    <scope>NUCLEOTIDE SEQUENCE [LARGE SCALE GENOMIC DNA]</scope>
    <source>
        <strain evidence="10 11">C119</strain>
    </source>
</reference>
<evidence type="ECO:0000256" key="4">
    <source>
        <dbReference type="ARBA" id="ARBA00022862"/>
    </source>
</evidence>
<protein>
    <recommendedName>
        <fullName evidence="2">thioredoxin-dependent peroxiredoxin</fullName>
        <ecNumber evidence="2">1.11.1.24</ecNumber>
    </recommendedName>
</protein>
<keyword evidence="5" id="KW-0560">Oxidoreductase</keyword>
<organism evidence="10 11">
    <name type="scientific">Porcisia hertigi</name>
    <dbReference type="NCBI Taxonomy" id="2761500"/>
    <lineage>
        <taxon>Eukaryota</taxon>
        <taxon>Discoba</taxon>
        <taxon>Euglenozoa</taxon>
        <taxon>Kinetoplastea</taxon>
        <taxon>Metakinetoplastina</taxon>
        <taxon>Trypanosomatida</taxon>
        <taxon>Trypanosomatidae</taxon>
        <taxon>Leishmaniinae</taxon>
        <taxon>Porcisia</taxon>
    </lineage>
</organism>
<dbReference type="Proteomes" id="UP000674318">
    <property type="component" value="Unassembled WGS sequence"/>
</dbReference>
<evidence type="ECO:0000259" key="9">
    <source>
        <dbReference type="PROSITE" id="PS51352"/>
    </source>
</evidence>
<dbReference type="FunFam" id="3.40.30.10:FF:000003">
    <property type="entry name" value="Peroxiredoxin 1"/>
    <property type="match status" value="1"/>
</dbReference>
<dbReference type="PANTHER" id="PTHR10681:SF177">
    <property type="entry name" value="TRYPAREDOXIN PEROXIDASE"/>
    <property type="match status" value="1"/>
</dbReference>
<evidence type="ECO:0000256" key="7">
    <source>
        <dbReference type="ARBA" id="ARBA00023284"/>
    </source>
</evidence>
<evidence type="ECO:0000256" key="3">
    <source>
        <dbReference type="ARBA" id="ARBA00022559"/>
    </source>
</evidence>
<comment type="catalytic activity">
    <reaction evidence="8">
        <text>a hydroperoxide + [thioredoxin]-dithiol = an alcohol + [thioredoxin]-disulfide + H2O</text>
        <dbReference type="Rhea" id="RHEA:62620"/>
        <dbReference type="Rhea" id="RHEA-COMP:10698"/>
        <dbReference type="Rhea" id="RHEA-COMP:10700"/>
        <dbReference type="ChEBI" id="CHEBI:15377"/>
        <dbReference type="ChEBI" id="CHEBI:29950"/>
        <dbReference type="ChEBI" id="CHEBI:30879"/>
        <dbReference type="ChEBI" id="CHEBI:35924"/>
        <dbReference type="ChEBI" id="CHEBI:50058"/>
        <dbReference type="EC" id="1.11.1.24"/>
    </reaction>
</comment>
<proteinExistence type="inferred from homology"/>
<evidence type="ECO:0000256" key="8">
    <source>
        <dbReference type="ARBA" id="ARBA00049091"/>
    </source>
</evidence>
<dbReference type="Pfam" id="PF00578">
    <property type="entry name" value="AhpC-TSA"/>
    <property type="match status" value="1"/>
</dbReference>
<keyword evidence="11" id="KW-1185">Reference proteome</keyword>
<evidence type="ECO:0000256" key="5">
    <source>
        <dbReference type="ARBA" id="ARBA00023002"/>
    </source>
</evidence>
<dbReference type="InterPro" id="IPR013766">
    <property type="entry name" value="Thioredoxin_domain"/>
</dbReference>
<dbReference type="GO" id="GO:0006979">
    <property type="term" value="P:response to oxidative stress"/>
    <property type="evidence" value="ECO:0007669"/>
    <property type="project" value="TreeGrafter"/>
</dbReference>
<dbReference type="GO" id="GO:0033554">
    <property type="term" value="P:cellular response to stress"/>
    <property type="evidence" value="ECO:0007669"/>
    <property type="project" value="TreeGrafter"/>
</dbReference>
<keyword evidence="4" id="KW-0049">Antioxidant</keyword>
<comment type="similarity">
    <text evidence="1">Belongs to the peroxiredoxin family. AhpC/Prx1 subfamily.</text>
</comment>
<dbReference type="AlphaFoldDB" id="A0A836LDL1"/>
<dbReference type="PROSITE" id="PS51352">
    <property type="entry name" value="THIOREDOXIN_2"/>
    <property type="match status" value="1"/>
</dbReference>
<dbReference type="InterPro" id="IPR050217">
    <property type="entry name" value="Peroxiredoxin"/>
</dbReference>
<dbReference type="PANTHER" id="PTHR10681">
    <property type="entry name" value="THIOREDOXIN PEROXIDASE"/>
    <property type="match status" value="1"/>
</dbReference>
<dbReference type="GO" id="GO:0005829">
    <property type="term" value="C:cytosol"/>
    <property type="evidence" value="ECO:0007669"/>
    <property type="project" value="TreeGrafter"/>
</dbReference>
<dbReference type="Gene3D" id="3.40.30.10">
    <property type="entry name" value="Glutaredoxin"/>
    <property type="match status" value="1"/>
</dbReference>
<dbReference type="InterPro" id="IPR036249">
    <property type="entry name" value="Thioredoxin-like_sf"/>
</dbReference>
<name>A0A836LDL1_9TRYP</name>
<dbReference type="KEGG" id="phet:94290820"/>
<dbReference type="EMBL" id="JAFJZO010000023">
    <property type="protein sequence ID" value="KAG5504320.1"/>
    <property type="molecule type" value="Genomic_DNA"/>
</dbReference>
<accession>A0A836LDL1</accession>
<evidence type="ECO:0000256" key="6">
    <source>
        <dbReference type="ARBA" id="ARBA00023157"/>
    </source>
</evidence>
<dbReference type="GO" id="GO:0008379">
    <property type="term" value="F:thioredoxin peroxidase activity"/>
    <property type="evidence" value="ECO:0007669"/>
    <property type="project" value="TreeGrafter"/>
</dbReference>
<keyword evidence="3" id="KW-0575">Peroxidase</keyword>
<dbReference type="InterPro" id="IPR000866">
    <property type="entry name" value="AhpC/TSA"/>
</dbReference>
<evidence type="ECO:0000256" key="2">
    <source>
        <dbReference type="ARBA" id="ARBA00013017"/>
    </source>
</evidence>
<evidence type="ECO:0000313" key="10">
    <source>
        <dbReference type="EMBL" id="KAG5504320.1"/>
    </source>
</evidence>
<dbReference type="SUPFAM" id="SSF52833">
    <property type="entry name" value="Thioredoxin-like"/>
    <property type="match status" value="1"/>
</dbReference>
<sequence>MLRRLASSGFLGRVQSRGFAATLPLLNVDYQMYRTATVREPAPLFGGQAVVGGTIKEISSNDYKGKYVVLLFYPMDFTMVCPTEVIAFSDRHAEFEKINAQVIAVSCDSAYSHLAWVNTPRKKGGLGEMRIPVLADKSMSIARDYGVLIEEMGISLRGLFLIDKKGVLRHSTVNDLPVGRSVDEALRLLEAFQYADEHGEMIPCGWSRGKATMNAESAVDFFEKNM</sequence>
<evidence type="ECO:0000256" key="1">
    <source>
        <dbReference type="ARBA" id="ARBA00009796"/>
    </source>
</evidence>
<dbReference type="GeneID" id="94290820"/>
<dbReference type="InterPro" id="IPR019479">
    <property type="entry name" value="Peroxiredoxin_C"/>
</dbReference>
<evidence type="ECO:0000313" key="11">
    <source>
        <dbReference type="Proteomes" id="UP000674318"/>
    </source>
</evidence>
<dbReference type="GO" id="GO:0042744">
    <property type="term" value="P:hydrogen peroxide catabolic process"/>
    <property type="evidence" value="ECO:0007669"/>
    <property type="project" value="TreeGrafter"/>
</dbReference>
<dbReference type="RefSeq" id="XP_067756943.1">
    <property type="nucleotide sequence ID" value="XM_067900743.1"/>
</dbReference>
<dbReference type="Pfam" id="PF10417">
    <property type="entry name" value="1-cysPrx_C"/>
    <property type="match status" value="1"/>
</dbReference>
<keyword evidence="7" id="KW-0676">Redox-active center</keyword>
<dbReference type="EC" id="1.11.1.24" evidence="2"/>
<dbReference type="CDD" id="cd03015">
    <property type="entry name" value="PRX_Typ2cys"/>
    <property type="match status" value="1"/>
</dbReference>
<dbReference type="OrthoDB" id="185659at2759"/>
<feature type="domain" description="Thioredoxin" evidence="9">
    <location>
        <begin position="36"/>
        <end position="194"/>
    </location>
</feature>